<comment type="caution">
    <text evidence="1">The sequence shown here is derived from an EMBL/GenBank/DDBJ whole genome shotgun (WGS) entry which is preliminary data.</text>
</comment>
<reference evidence="1 2" key="1">
    <citation type="submission" date="2018-07" db="EMBL/GenBank/DDBJ databases">
        <title>Genome sequencing of oomycete isolates from Chile give support for New Zealand origin for Phytophthora kernoviae and make available the first Nothophytophthora sp. genome.</title>
        <authorList>
            <person name="Studholme D.J."/>
            <person name="Sanfuentes E."/>
            <person name="Panda P."/>
            <person name="Hill R."/>
            <person name="Sambles C."/>
            <person name="Grant M."/>
            <person name="Williams N.M."/>
            <person name="Mcdougal R.L."/>
        </authorList>
    </citation>
    <scope>NUCLEOTIDE SEQUENCE [LARGE SCALE GENOMIC DNA]</scope>
    <source>
        <strain evidence="1">Chile7</strain>
    </source>
</reference>
<protein>
    <submittedName>
        <fullName evidence="1">Uncharacterized protein</fullName>
    </submittedName>
</protein>
<accession>A0A421FLX3</accession>
<dbReference type="AlphaFoldDB" id="A0A421FLX3"/>
<sequence length="71" mass="8233">MEVATNRTRDWICTAALYVIRGTNRWIQARSRKHYLNMDNGKQKAFVTGPRKSMSVRYLGEKFPDARLGLS</sequence>
<organism evidence="1 2">
    <name type="scientific">Phytophthora kernoviae</name>
    <dbReference type="NCBI Taxonomy" id="325452"/>
    <lineage>
        <taxon>Eukaryota</taxon>
        <taxon>Sar</taxon>
        <taxon>Stramenopiles</taxon>
        <taxon>Oomycota</taxon>
        <taxon>Peronosporomycetes</taxon>
        <taxon>Peronosporales</taxon>
        <taxon>Peronosporaceae</taxon>
        <taxon>Phytophthora</taxon>
    </lineage>
</organism>
<dbReference type="EMBL" id="MBAD02002522">
    <property type="protein sequence ID" value="RLN46959.1"/>
    <property type="molecule type" value="Genomic_DNA"/>
</dbReference>
<gene>
    <name evidence="1" type="ORF">BBJ29_007347</name>
</gene>
<evidence type="ECO:0000313" key="1">
    <source>
        <dbReference type="EMBL" id="RLN46959.1"/>
    </source>
</evidence>
<dbReference type="Proteomes" id="UP000284657">
    <property type="component" value="Unassembled WGS sequence"/>
</dbReference>
<proteinExistence type="predicted"/>
<name>A0A421FLX3_9STRA</name>
<evidence type="ECO:0000313" key="2">
    <source>
        <dbReference type="Proteomes" id="UP000284657"/>
    </source>
</evidence>